<evidence type="ECO:0000313" key="4">
    <source>
        <dbReference type="Proteomes" id="UP001460270"/>
    </source>
</evidence>
<accession>A0AAW0MNI5</accession>
<organism evidence="3 4">
    <name type="scientific">Mugilogobius chulae</name>
    <name type="common">yellowstripe goby</name>
    <dbReference type="NCBI Taxonomy" id="88201"/>
    <lineage>
        <taxon>Eukaryota</taxon>
        <taxon>Metazoa</taxon>
        <taxon>Chordata</taxon>
        <taxon>Craniata</taxon>
        <taxon>Vertebrata</taxon>
        <taxon>Euteleostomi</taxon>
        <taxon>Actinopterygii</taxon>
        <taxon>Neopterygii</taxon>
        <taxon>Teleostei</taxon>
        <taxon>Neoteleostei</taxon>
        <taxon>Acanthomorphata</taxon>
        <taxon>Gobiaria</taxon>
        <taxon>Gobiiformes</taxon>
        <taxon>Gobioidei</taxon>
        <taxon>Gobiidae</taxon>
        <taxon>Gobionellinae</taxon>
        <taxon>Mugilogobius</taxon>
    </lineage>
</organism>
<feature type="compositionally biased region" description="Basic residues" evidence="1">
    <location>
        <begin position="157"/>
        <end position="167"/>
    </location>
</feature>
<dbReference type="AlphaFoldDB" id="A0AAW0MNI5"/>
<name>A0AAW0MNI5_9GOBI</name>
<dbReference type="Proteomes" id="UP001460270">
    <property type="component" value="Unassembled WGS sequence"/>
</dbReference>
<dbReference type="Pfam" id="PF13837">
    <property type="entry name" value="Myb_DNA-bind_4"/>
    <property type="match status" value="1"/>
</dbReference>
<dbReference type="InterPro" id="IPR044822">
    <property type="entry name" value="Myb_DNA-bind_4"/>
</dbReference>
<dbReference type="Gene3D" id="1.10.10.60">
    <property type="entry name" value="Homeodomain-like"/>
    <property type="match status" value="1"/>
</dbReference>
<comment type="caution">
    <text evidence="3">The sequence shown here is derived from an EMBL/GenBank/DDBJ whole genome shotgun (WGS) entry which is preliminary data.</text>
</comment>
<sequence length="249" mass="28923">MAAGGKKRSYFWSDEETEFCISTMKELNIITHLDGKKQRNVDLFKTVVDKMTEAGFPVRTVEQVRSRWKILKKQYYQAKQQNNKSGSCPTNFRFFKIIDDLLGHRPLASTADDGVDVGFESSSLAQDWNESAQPSTEQTTTTENPTPPVEPSQSKTQSRKKSQKHSTTRQQQDFLLTFQQRQQEWMERQLEQSYEREQRLLTEVVEQSNRSLQTVVNQLISGLRAPNALYHHGGYHSRENESDNYFFEL</sequence>
<reference evidence="4" key="1">
    <citation type="submission" date="2024-04" db="EMBL/GenBank/DDBJ databases">
        <title>Salinicola lusitanus LLJ914,a marine bacterium isolated from the Okinawa Trough.</title>
        <authorList>
            <person name="Li J."/>
        </authorList>
    </citation>
    <scope>NUCLEOTIDE SEQUENCE [LARGE SCALE GENOMIC DNA]</scope>
</reference>
<evidence type="ECO:0000256" key="1">
    <source>
        <dbReference type="SAM" id="MobiDB-lite"/>
    </source>
</evidence>
<feature type="domain" description="Myb/SANT-like DNA-binding" evidence="2">
    <location>
        <begin position="11"/>
        <end position="100"/>
    </location>
</feature>
<keyword evidence="4" id="KW-1185">Reference proteome</keyword>
<evidence type="ECO:0000313" key="3">
    <source>
        <dbReference type="EMBL" id="KAK7879842.1"/>
    </source>
</evidence>
<dbReference type="PANTHER" id="PTHR47595:SF1">
    <property type="entry name" value="MYB_SANT-LIKE DNA-BINDING DOMAIN-CONTAINING PROTEIN"/>
    <property type="match status" value="1"/>
</dbReference>
<proteinExistence type="predicted"/>
<feature type="compositionally biased region" description="Low complexity" evidence="1">
    <location>
        <begin position="134"/>
        <end position="144"/>
    </location>
</feature>
<evidence type="ECO:0000259" key="2">
    <source>
        <dbReference type="Pfam" id="PF13837"/>
    </source>
</evidence>
<protein>
    <recommendedName>
        <fullName evidence="2">Myb/SANT-like DNA-binding domain-containing protein</fullName>
    </recommendedName>
</protein>
<feature type="region of interest" description="Disordered" evidence="1">
    <location>
        <begin position="126"/>
        <end position="170"/>
    </location>
</feature>
<dbReference type="EMBL" id="JBBPFD010000189">
    <property type="protein sequence ID" value="KAK7879842.1"/>
    <property type="molecule type" value="Genomic_DNA"/>
</dbReference>
<dbReference type="PANTHER" id="PTHR47595">
    <property type="entry name" value="HEAT SHOCK 70 KDA PROTEIN 14"/>
    <property type="match status" value="1"/>
</dbReference>
<gene>
    <name evidence="3" type="ORF">WMY93_033490</name>
</gene>